<feature type="compositionally biased region" description="Low complexity" evidence="1">
    <location>
        <begin position="514"/>
        <end position="524"/>
    </location>
</feature>
<gene>
    <name evidence="3" type="ORF">BDW42DRAFT_163624</name>
</gene>
<feature type="region of interest" description="Disordered" evidence="1">
    <location>
        <begin position="402"/>
        <end position="445"/>
    </location>
</feature>
<dbReference type="InterPro" id="IPR035240">
    <property type="entry name" value="SprT_Zn_ribbon"/>
</dbReference>
<feature type="compositionally biased region" description="Basic residues" evidence="1">
    <location>
        <begin position="225"/>
        <end position="234"/>
    </location>
</feature>
<name>A0A2J5I2Z8_9EURO</name>
<feature type="compositionally biased region" description="Acidic residues" evidence="1">
    <location>
        <begin position="130"/>
        <end position="139"/>
    </location>
</feature>
<feature type="domain" description="SprT-like" evidence="2">
    <location>
        <begin position="468"/>
        <end position="650"/>
    </location>
</feature>
<dbReference type="GO" id="GO:0006950">
    <property type="term" value="P:response to stress"/>
    <property type="evidence" value="ECO:0007669"/>
    <property type="project" value="UniProtKB-ARBA"/>
</dbReference>
<dbReference type="InterPro" id="IPR006640">
    <property type="entry name" value="SprT-like_domain"/>
</dbReference>
<accession>A0A2J5I2Z8</accession>
<dbReference type="SMART" id="SM00731">
    <property type="entry name" value="SprT"/>
    <property type="match status" value="1"/>
</dbReference>
<dbReference type="Proteomes" id="UP000235023">
    <property type="component" value="Unassembled WGS sequence"/>
</dbReference>
<dbReference type="PANTHER" id="PTHR23099">
    <property type="entry name" value="TRANSCRIPTIONAL REGULATOR"/>
    <property type="match status" value="1"/>
</dbReference>
<reference evidence="4" key="1">
    <citation type="submission" date="2017-12" db="EMBL/GenBank/DDBJ databases">
        <authorList>
            <consortium name="DOE Joint Genome Institute"/>
            <person name="Mondo S.J."/>
            <person name="Kjaerbolling I."/>
            <person name="Vesth T.C."/>
            <person name="Frisvad J.C."/>
            <person name="Nybo J.L."/>
            <person name="Theobald S."/>
            <person name="Kuo A."/>
            <person name="Bowyer P."/>
            <person name="Matsuda Y."/>
            <person name="Lyhne E.K."/>
            <person name="Kogle M.E."/>
            <person name="Clum A."/>
            <person name="Lipzen A."/>
            <person name="Salamov A."/>
            <person name="Ngan C.Y."/>
            <person name="Daum C."/>
            <person name="Chiniquy J."/>
            <person name="Barry K."/>
            <person name="LaButti K."/>
            <person name="Haridas S."/>
            <person name="Simmons B.A."/>
            <person name="Magnuson J.K."/>
            <person name="Mortensen U.H."/>
            <person name="Larsen T.O."/>
            <person name="Grigoriev I.V."/>
            <person name="Baker S.E."/>
            <person name="Andersen M.R."/>
            <person name="Nordberg H.P."/>
            <person name="Cantor M.N."/>
            <person name="Hua S.X."/>
        </authorList>
    </citation>
    <scope>NUCLEOTIDE SEQUENCE [LARGE SCALE GENOMIC DNA]</scope>
    <source>
        <strain evidence="4">IBT 19404</strain>
    </source>
</reference>
<feature type="compositionally biased region" description="Low complexity" evidence="1">
    <location>
        <begin position="145"/>
        <end position="156"/>
    </location>
</feature>
<organism evidence="3 4">
    <name type="scientific">Aspergillus taichungensis</name>
    <dbReference type="NCBI Taxonomy" id="482145"/>
    <lineage>
        <taxon>Eukaryota</taxon>
        <taxon>Fungi</taxon>
        <taxon>Dikarya</taxon>
        <taxon>Ascomycota</taxon>
        <taxon>Pezizomycotina</taxon>
        <taxon>Eurotiomycetes</taxon>
        <taxon>Eurotiomycetidae</taxon>
        <taxon>Eurotiales</taxon>
        <taxon>Aspergillaceae</taxon>
        <taxon>Aspergillus</taxon>
        <taxon>Aspergillus subgen. Circumdati</taxon>
    </lineage>
</organism>
<feature type="region of interest" description="Disordered" evidence="1">
    <location>
        <begin position="500"/>
        <end position="533"/>
    </location>
</feature>
<feature type="compositionally biased region" description="Acidic residues" evidence="1">
    <location>
        <begin position="180"/>
        <end position="199"/>
    </location>
</feature>
<dbReference type="AlphaFoldDB" id="A0A2J5I2Z8"/>
<evidence type="ECO:0000313" key="4">
    <source>
        <dbReference type="Proteomes" id="UP000235023"/>
    </source>
</evidence>
<proteinExistence type="predicted"/>
<dbReference type="PANTHER" id="PTHR23099:SF0">
    <property type="entry name" value="GERM CELL NUCLEAR ACIDIC PROTEIN"/>
    <property type="match status" value="1"/>
</dbReference>
<feature type="compositionally biased region" description="Low complexity" evidence="1">
    <location>
        <begin position="79"/>
        <end position="93"/>
    </location>
</feature>
<feature type="region of interest" description="Disordered" evidence="1">
    <location>
        <begin position="1"/>
        <end position="366"/>
    </location>
</feature>
<feature type="compositionally biased region" description="Basic and acidic residues" evidence="1">
    <location>
        <begin position="120"/>
        <end position="129"/>
    </location>
</feature>
<protein>
    <submittedName>
        <fullName evidence="3">SprT-like family-domain-containing protein</fullName>
    </submittedName>
</protein>
<feature type="compositionally biased region" description="Polar residues" evidence="1">
    <location>
        <begin position="35"/>
        <end position="48"/>
    </location>
</feature>
<dbReference type="Pfam" id="PF10263">
    <property type="entry name" value="SprT-like"/>
    <property type="match status" value="1"/>
</dbReference>
<keyword evidence="4" id="KW-1185">Reference proteome</keyword>
<evidence type="ECO:0000313" key="3">
    <source>
        <dbReference type="EMBL" id="PLN84098.1"/>
    </source>
</evidence>
<feature type="compositionally biased region" description="Basic and acidic residues" evidence="1">
    <location>
        <begin position="10"/>
        <end position="34"/>
    </location>
</feature>
<evidence type="ECO:0000259" key="2">
    <source>
        <dbReference type="SMART" id="SM00731"/>
    </source>
</evidence>
<evidence type="ECO:0000256" key="1">
    <source>
        <dbReference type="SAM" id="MobiDB-lite"/>
    </source>
</evidence>
<feature type="compositionally biased region" description="Polar residues" evidence="1">
    <location>
        <begin position="56"/>
        <end position="65"/>
    </location>
</feature>
<dbReference type="OrthoDB" id="20772at2759"/>
<dbReference type="Pfam" id="PF17283">
    <property type="entry name" value="Zn_ribbon_SprT"/>
    <property type="match status" value="1"/>
</dbReference>
<dbReference type="GO" id="GO:0005634">
    <property type="term" value="C:nucleus"/>
    <property type="evidence" value="ECO:0007669"/>
    <property type="project" value="TreeGrafter"/>
</dbReference>
<sequence length="679" mass="75774">MARLNTRSSGETRPKTHLQTKDKDTRPVPKESLTRSKSVRTTETTAPSGRSRHQRSGTVSSTSFDIFSEHDASSDTEDTSSSSRTSSDNTSADPLKLSRVNSLLRRHQQPPRSRPMPKSETYDHDKENDPVEEAEEEQVDAPNLSRSSSGASAQRSPVRRNGPAAGRGNSRFLGYRQQSEDDDSGSDSLDDFIVSDDDEPSYHDSSDGETVEEDSPKAPTPPPQPRRRLVRGRRPNPEAEILEALVNSPQKQDLQLEPSLPSAFTLPPPQTGVTPRRLFQKNTSLSDRVNCLSLDDNEDTSFQLQRELEDDDPSSQLQNDLFLTAVESEPPLQKPKEPMQPVLETPPSSPSKKGLRSPVKERVTVPPTPFRESVDAFWSEQITNDWVDQHSPRKANKLLEEFDESDPEADTGIMPRSSRPVTTTTNKESRPLSKTAQKKAEVAQRKAAAAAKKDFDDRKASVAEHFLQTLDDAVTDGRLQRMASATGGVRITWSKTLQTTAGRASWRRERKKSSLTSSSTSSPTDETQDPTANHTATIELAERIIDNEDRLINTLAHEYCHLANFMISNVHNNPHGESFKQWGRRCKSALHDHPIYGGGRVEVTTKHSYKIDYKYVWSCVDCSQNYGRHSKSIDPARSRCGLCKGLLQQIKPKPRNVSPRKKMPAPPVKLFGMELEGRS</sequence>
<dbReference type="EMBL" id="KZ559514">
    <property type="protein sequence ID" value="PLN84098.1"/>
    <property type="molecule type" value="Genomic_DNA"/>
</dbReference>